<dbReference type="EMBL" id="CP019124">
    <property type="protein sequence ID" value="APX91104.1"/>
    <property type="molecule type" value="Genomic_DNA"/>
</dbReference>
<dbReference type="STRING" id="1267768.BV394_10625"/>
<feature type="transmembrane region" description="Helical" evidence="1">
    <location>
        <begin position="96"/>
        <end position="115"/>
    </location>
</feature>
<keyword evidence="1" id="KW-0812">Transmembrane</keyword>
<evidence type="ECO:0000256" key="1">
    <source>
        <dbReference type="SAM" id="Phobius"/>
    </source>
</evidence>
<evidence type="ECO:0000313" key="3">
    <source>
        <dbReference type="Proteomes" id="UP000187266"/>
    </source>
</evidence>
<evidence type="ECO:0008006" key="4">
    <source>
        <dbReference type="Google" id="ProtNLM"/>
    </source>
</evidence>
<reference evidence="2 3" key="1">
    <citation type="submission" date="2017-01" db="EMBL/GenBank/DDBJ databases">
        <title>Genomic analysis of Xuhuaishuia manganoxidans DY6-4.</title>
        <authorList>
            <person name="Wang X."/>
        </authorList>
    </citation>
    <scope>NUCLEOTIDE SEQUENCE [LARGE SCALE GENOMIC DNA]</scope>
    <source>
        <strain evidence="2 3">DY6-4</strain>
    </source>
</reference>
<feature type="transmembrane region" description="Helical" evidence="1">
    <location>
        <begin position="12"/>
        <end position="33"/>
    </location>
</feature>
<feature type="transmembrane region" description="Helical" evidence="1">
    <location>
        <begin position="296"/>
        <end position="320"/>
    </location>
</feature>
<protein>
    <recommendedName>
        <fullName evidence="4">DUF898 family protein</fullName>
    </recommendedName>
</protein>
<name>A0A1U7DM75_9RHOB</name>
<dbReference type="OrthoDB" id="7462354at2"/>
<keyword evidence="1" id="KW-1133">Transmembrane helix</keyword>
<dbReference type="Proteomes" id="UP000187266">
    <property type="component" value="Chromosome"/>
</dbReference>
<feature type="transmembrane region" description="Helical" evidence="1">
    <location>
        <begin position="221"/>
        <end position="241"/>
    </location>
</feature>
<gene>
    <name evidence="2" type="ORF">BV394_10625</name>
</gene>
<accession>A0A1U7DM75</accession>
<feature type="transmembrane region" description="Helical" evidence="1">
    <location>
        <begin position="340"/>
        <end position="364"/>
    </location>
</feature>
<feature type="transmembrane region" description="Helical" evidence="1">
    <location>
        <begin position="191"/>
        <end position="215"/>
    </location>
</feature>
<proteinExistence type="predicted"/>
<keyword evidence="3" id="KW-1185">Reference proteome</keyword>
<dbReference type="InterPro" id="IPR010295">
    <property type="entry name" value="DUF898"/>
</dbReference>
<dbReference type="Pfam" id="PF05987">
    <property type="entry name" value="DUF898"/>
    <property type="match status" value="1"/>
</dbReference>
<organism evidence="2 3">
    <name type="scientific">Brevirhabdus pacifica</name>
    <dbReference type="NCBI Taxonomy" id="1267768"/>
    <lineage>
        <taxon>Bacteria</taxon>
        <taxon>Pseudomonadati</taxon>
        <taxon>Pseudomonadota</taxon>
        <taxon>Alphaproteobacteria</taxon>
        <taxon>Rhodobacterales</taxon>
        <taxon>Paracoccaceae</taxon>
        <taxon>Brevirhabdus</taxon>
    </lineage>
</organism>
<sequence length="416" mass="45418">MNTRFAGRRGALFGLALRTSLLTVLTLGFYRFWMKTRLRRWYWSAIRPGGHPLEYVGDPLEKLLGFLIAVAFLAFYIGVVNLVLMFLAFTLLGGDAFAYSASFVGLIPVVFYARYRARRYMLARTRWRGIRFGSEPAAWGYAWRAMAHWAVTILSLGLLWPRMTFALEKFRTDRTWFGDARLEQTGRWQSLYRGGIHAGLGALVLLAGASMLFLADPEGEIGDLSVIVIAAGLAWFVVGVLHYRVRSFRILTAGKRLVLPGESGLEAPGEVSVPATGLRSAARTGRVLRIQVFGNLLAILLMLLALIPLGVLLALLVGLAEGAFAALSQGAPDVLERLGSAPLLVQGAVGVTAYFAFFILWGVLRQVFVTMPVLAHYAETLTITDPLALAQVHQRGADSFAEADGLAEALDLGAGI</sequence>
<keyword evidence="1" id="KW-0472">Membrane</keyword>
<feature type="transmembrane region" description="Helical" evidence="1">
    <location>
        <begin position="63"/>
        <end position="89"/>
    </location>
</feature>
<dbReference type="AlphaFoldDB" id="A0A1U7DM75"/>
<evidence type="ECO:0000313" key="2">
    <source>
        <dbReference type="EMBL" id="APX91104.1"/>
    </source>
</evidence>